<dbReference type="OrthoDB" id="1600564at2759"/>
<dbReference type="OMA" id="NHEKTIS"/>
<protein>
    <recommendedName>
        <fullName evidence="9">GDSL esterase/lipase</fullName>
    </recommendedName>
</protein>
<evidence type="ECO:0000313" key="8">
    <source>
        <dbReference type="Proteomes" id="UP000825935"/>
    </source>
</evidence>
<evidence type="ECO:0000313" key="7">
    <source>
        <dbReference type="EMBL" id="KAH7442449.1"/>
    </source>
</evidence>
<keyword evidence="5" id="KW-0378">Hydrolase</keyword>
<dbReference type="EMBL" id="CM035408">
    <property type="protein sequence ID" value="KAH7442449.1"/>
    <property type="molecule type" value="Genomic_DNA"/>
</dbReference>
<comment type="caution">
    <text evidence="7">The sequence shown here is derived from an EMBL/GenBank/DDBJ whole genome shotgun (WGS) entry which is preliminary data.</text>
</comment>
<sequence length="215" mass="23860">MAFRQTSVRIGIEREREGTPSYKLITKLEIVAIEGTCRLAVSPGVQGDRLSFPAYFIFGDSLVDVGNNNYITTVARANNLPFGIDFPSGPTGRFTNGRTAADILCEKLSLPFPPPYLAPTTKGEAILNTSDIPFIGRVSFSTQLRWFNNTINELKQHLGQAEAQKLLQNSLFSVTFGANDYINNYILTDSLSSIYTPSQFRELLFNELGKQLFCS</sequence>
<evidence type="ECO:0000256" key="4">
    <source>
        <dbReference type="ARBA" id="ARBA00022729"/>
    </source>
</evidence>
<gene>
    <name evidence="7" type="ORF">KP509_03G089200</name>
</gene>
<keyword evidence="6" id="KW-0442">Lipid degradation</keyword>
<keyword evidence="6" id="KW-0443">Lipid metabolism</keyword>
<comment type="subcellular location">
    <subcellularLocation>
        <location evidence="1">Secreted</location>
    </subcellularLocation>
</comment>
<dbReference type="InterPro" id="IPR001087">
    <property type="entry name" value="GDSL"/>
</dbReference>
<keyword evidence="4" id="KW-0732">Signal</keyword>
<reference evidence="7" key="1">
    <citation type="submission" date="2021-08" db="EMBL/GenBank/DDBJ databases">
        <title>WGS assembly of Ceratopteris richardii.</title>
        <authorList>
            <person name="Marchant D.B."/>
            <person name="Chen G."/>
            <person name="Jenkins J."/>
            <person name="Shu S."/>
            <person name="Leebens-Mack J."/>
            <person name="Grimwood J."/>
            <person name="Schmutz J."/>
            <person name="Soltis P."/>
            <person name="Soltis D."/>
            <person name="Chen Z.-H."/>
        </authorList>
    </citation>
    <scope>NUCLEOTIDE SEQUENCE</scope>
    <source>
        <strain evidence="7">Whitten #5841</strain>
        <tissue evidence="7">Leaf</tissue>
    </source>
</reference>
<name>A0A8T2VDC3_CERRI</name>
<evidence type="ECO:0000256" key="5">
    <source>
        <dbReference type="ARBA" id="ARBA00022801"/>
    </source>
</evidence>
<organism evidence="7 8">
    <name type="scientific">Ceratopteris richardii</name>
    <name type="common">Triangle waterfern</name>
    <dbReference type="NCBI Taxonomy" id="49495"/>
    <lineage>
        <taxon>Eukaryota</taxon>
        <taxon>Viridiplantae</taxon>
        <taxon>Streptophyta</taxon>
        <taxon>Embryophyta</taxon>
        <taxon>Tracheophyta</taxon>
        <taxon>Polypodiopsida</taxon>
        <taxon>Polypodiidae</taxon>
        <taxon>Polypodiales</taxon>
        <taxon>Pteridineae</taxon>
        <taxon>Pteridaceae</taxon>
        <taxon>Parkerioideae</taxon>
        <taxon>Ceratopteris</taxon>
    </lineage>
</organism>
<evidence type="ECO:0000256" key="1">
    <source>
        <dbReference type="ARBA" id="ARBA00004613"/>
    </source>
</evidence>
<dbReference type="Gene3D" id="3.40.50.1110">
    <property type="entry name" value="SGNH hydrolase"/>
    <property type="match status" value="1"/>
</dbReference>
<dbReference type="PANTHER" id="PTHR45650">
    <property type="entry name" value="GDSL-LIKE LIPASE/ACYLHYDROLASE-RELATED"/>
    <property type="match status" value="1"/>
</dbReference>
<comment type="similarity">
    <text evidence="2">Belongs to the 'GDSL' lipolytic enzyme family.</text>
</comment>
<dbReference type="InterPro" id="IPR051238">
    <property type="entry name" value="GDSL_esterase/lipase"/>
</dbReference>
<dbReference type="GO" id="GO:0016788">
    <property type="term" value="F:hydrolase activity, acting on ester bonds"/>
    <property type="evidence" value="ECO:0007669"/>
    <property type="project" value="InterPro"/>
</dbReference>
<dbReference type="Pfam" id="PF00657">
    <property type="entry name" value="Lipase_GDSL"/>
    <property type="match status" value="1"/>
</dbReference>
<keyword evidence="3" id="KW-0964">Secreted</keyword>
<proteinExistence type="inferred from homology"/>
<dbReference type="AlphaFoldDB" id="A0A8T2VDC3"/>
<dbReference type="GO" id="GO:0005576">
    <property type="term" value="C:extracellular region"/>
    <property type="evidence" value="ECO:0007669"/>
    <property type="project" value="UniProtKB-SubCell"/>
</dbReference>
<evidence type="ECO:0000256" key="3">
    <source>
        <dbReference type="ARBA" id="ARBA00022525"/>
    </source>
</evidence>
<dbReference type="Proteomes" id="UP000825935">
    <property type="component" value="Chromosome 3"/>
</dbReference>
<accession>A0A8T2VDC3</accession>
<evidence type="ECO:0000256" key="6">
    <source>
        <dbReference type="ARBA" id="ARBA00022963"/>
    </source>
</evidence>
<keyword evidence="8" id="KW-1185">Reference proteome</keyword>
<dbReference type="GO" id="GO:0016042">
    <property type="term" value="P:lipid catabolic process"/>
    <property type="evidence" value="ECO:0007669"/>
    <property type="project" value="UniProtKB-KW"/>
</dbReference>
<dbReference type="InterPro" id="IPR036514">
    <property type="entry name" value="SGNH_hydro_sf"/>
</dbReference>
<evidence type="ECO:0008006" key="9">
    <source>
        <dbReference type="Google" id="ProtNLM"/>
    </source>
</evidence>
<evidence type="ECO:0000256" key="2">
    <source>
        <dbReference type="ARBA" id="ARBA00008668"/>
    </source>
</evidence>